<reference evidence="1 2" key="1">
    <citation type="submission" date="2019-04" db="EMBL/GenBank/DDBJ databases">
        <authorList>
            <person name="Schori C."/>
            <person name="Ahrens C."/>
        </authorList>
    </citation>
    <scope>NUCLEOTIDE SEQUENCE [LARGE SCALE GENOMIC DNA]</scope>
    <source>
        <strain evidence="1 2">DSM 2950</strain>
    </source>
</reference>
<gene>
    <name evidence="1" type="ORF">E5259_28595</name>
</gene>
<evidence type="ECO:0000313" key="2">
    <source>
        <dbReference type="Proteomes" id="UP000515789"/>
    </source>
</evidence>
<accession>A0A7G5N2W2</accession>
<dbReference type="EMBL" id="CP039126">
    <property type="protein sequence ID" value="QMW81205.1"/>
    <property type="molecule type" value="Genomic_DNA"/>
</dbReference>
<evidence type="ECO:0000313" key="1">
    <source>
        <dbReference type="EMBL" id="QMW81205.1"/>
    </source>
</evidence>
<protein>
    <submittedName>
        <fullName evidence="1">Uncharacterized protein</fullName>
    </submittedName>
</protein>
<dbReference type="AlphaFoldDB" id="A0A7G5N2W2"/>
<name>A0A7G5N2W2_9FIRM</name>
<dbReference type="Proteomes" id="UP000515789">
    <property type="component" value="Chromosome"/>
</dbReference>
<dbReference type="RefSeq" id="WP_018596821.1">
    <property type="nucleotide sequence ID" value="NZ_CABLBP010000036.1"/>
</dbReference>
<sequence length="66" mass="7271">MTRFELLQKVNGVKEYSRLVFEMARKADSADGLAVELSSEIPEDGLQTIKSVAQKGVYPLSLDGIQ</sequence>
<proteinExistence type="predicted"/>
<dbReference type="GeneID" id="75053300"/>
<organism evidence="1 2">
    <name type="scientific">Blautia producta</name>
    <dbReference type="NCBI Taxonomy" id="33035"/>
    <lineage>
        <taxon>Bacteria</taxon>
        <taxon>Bacillati</taxon>
        <taxon>Bacillota</taxon>
        <taxon>Clostridia</taxon>
        <taxon>Lachnospirales</taxon>
        <taxon>Lachnospiraceae</taxon>
        <taxon>Blautia</taxon>
    </lineage>
</organism>